<organism evidence="1 2">
    <name type="scientific">Parafannyhessea umbonata</name>
    <dbReference type="NCBI Taxonomy" id="604330"/>
    <lineage>
        <taxon>Bacteria</taxon>
        <taxon>Bacillati</taxon>
        <taxon>Actinomycetota</taxon>
        <taxon>Coriobacteriia</taxon>
        <taxon>Coriobacteriales</taxon>
        <taxon>Atopobiaceae</taxon>
        <taxon>Parafannyhessea</taxon>
    </lineage>
</organism>
<dbReference type="CDD" id="cd09731">
    <property type="entry name" value="Cse2_I-E"/>
    <property type="match status" value="1"/>
</dbReference>
<dbReference type="Gene3D" id="1.10.520.40">
    <property type="entry name" value="CRISPR-associated protein Cse2"/>
    <property type="match status" value="1"/>
</dbReference>
<dbReference type="AlphaFoldDB" id="A0A1H9N125"/>
<proteinExistence type="predicted"/>
<gene>
    <name evidence="1" type="ORF">SAMN05216446_0092</name>
</gene>
<evidence type="ECO:0000313" key="1">
    <source>
        <dbReference type="EMBL" id="SER29521.1"/>
    </source>
</evidence>
<dbReference type="InterPro" id="IPR038287">
    <property type="entry name" value="Cse2_sf"/>
</dbReference>
<dbReference type="EMBL" id="FOGP01000001">
    <property type="protein sequence ID" value="SER29521.1"/>
    <property type="molecule type" value="Genomic_DNA"/>
</dbReference>
<dbReference type="Pfam" id="PF09485">
    <property type="entry name" value="CRISPR_Cse2"/>
    <property type="match status" value="1"/>
</dbReference>
<accession>A0A1H9N125</accession>
<dbReference type="NCBIfam" id="TIGR02548">
    <property type="entry name" value="casB_cse2"/>
    <property type="match status" value="1"/>
</dbReference>
<dbReference type="InterPro" id="IPR013382">
    <property type="entry name" value="CRISPR-assoc_prot_Cse2"/>
</dbReference>
<dbReference type="RefSeq" id="WP_091007323.1">
    <property type="nucleotide sequence ID" value="NZ_FOGP01000001.1"/>
</dbReference>
<reference evidence="2" key="1">
    <citation type="submission" date="2016-10" db="EMBL/GenBank/DDBJ databases">
        <authorList>
            <person name="Varghese N."/>
            <person name="Submissions S."/>
        </authorList>
    </citation>
    <scope>NUCLEOTIDE SEQUENCE [LARGE SCALE GENOMIC DNA]</scope>
    <source>
        <strain evidence="2">KHGC19</strain>
    </source>
</reference>
<evidence type="ECO:0000313" key="2">
    <source>
        <dbReference type="Proteomes" id="UP000199128"/>
    </source>
</evidence>
<protein>
    <submittedName>
        <fullName evidence="1">CRISPR system Cascade subunit CasB</fullName>
    </submittedName>
</protein>
<name>A0A1H9N125_9ACTN</name>
<dbReference type="Proteomes" id="UP000199128">
    <property type="component" value="Unassembled WGS sequence"/>
</dbReference>
<sequence length="208" mass="22888">MNDCKTVADIVERFVNGKVLMLQKSYLAGSSSSRATLARLRRLGQPGMGSWMVVGDDVFSGLPELCTSRVDEEDALRAIRCAMKLYAIHQQSEVVGVAIPPSSMDWTSGSFGRACYLISHQVGSEPQGEAGVLRRMSTIESATGFEGVEAGLRALISLMKSKGVKLNYGRLARDIYFIQKSSARDRVFMGWARDYYVPRKQDACDTSN</sequence>